<evidence type="ECO:0000313" key="2">
    <source>
        <dbReference type="Proteomes" id="UP000647241"/>
    </source>
</evidence>
<proteinExistence type="predicted"/>
<name>A0A917LZX1_9BACT</name>
<organism evidence="1 2">
    <name type="scientific">Edaphobacter dinghuensis</name>
    <dbReference type="NCBI Taxonomy" id="1560005"/>
    <lineage>
        <taxon>Bacteria</taxon>
        <taxon>Pseudomonadati</taxon>
        <taxon>Acidobacteriota</taxon>
        <taxon>Terriglobia</taxon>
        <taxon>Terriglobales</taxon>
        <taxon>Acidobacteriaceae</taxon>
        <taxon>Edaphobacter</taxon>
    </lineage>
</organism>
<sequence>MSPNPRKRPILKNLQELGLNGEIKASNFVEEQRSHVCLFHPALFGRHGTGKGAFFVSEQLGFKQ</sequence>
<reference evidence="1" key="2">
    <citation type="submission" date="2020-09" db="EMBL/GenBank/DDBJ databases">
        <authorList>
            <person name="Sun Q."/>
            <person name="Zhou Y."/>
        </authorList>
    </citation>
    <scope>NUCLEOTIDE SEQUENCE</scope>
    <source>
        <strain evidence="1">CGMCC 1.12997</strain>
    </source>
</reference>
<reference evidence="1" key="1">
    <citation type="journal article" date="2014" name="Int. J. Syst. Evol. Microbiol.">
        <title>Complete genome sequence of Corynebacterium casei LMG S-19264T (=DSM 44701T), isolated from a smear-ripened cheese.</title>
        <authorList>
            <consortium name="US DOE Joint Genome Institute (JGI-PGF)"/>
            <person name="Walter F."/>
            <person name="Albersmeier A."/>
            <person name="Kalinowski J."/>
            <person name="Ruckert C."/>
        </authorList>
    </citation>
    <scope>NUCLEOTIDE SEQUENCE</scope>
    <source>
        <strain evidence="1">CGMCC 1.12997</strain>
    </source>
</reference>
<accession>A0A917LZX1</accession>
<dbReference type="AlphaFoldDB" id="A0A917LZX1"/>
<evidence type="ECO:0000313" key="1">
    <source>
        <dbReference type="EMBL" id="GGG70051.1"/>
    </source>
</evidence>
<dbReference type="AntiFam" id="ANF00077">
    <property type="entry name" value="Shadow ORF (opposite AtoC)"/>
</dbReference>
<keyword evidence="2" id="KW-1185">Reference proteome</keyword>
<comment type="caution">
    <text evidence="1">The sequence shown here is derived from an EMBL/GenBank/DDBJ whole genome shotgun (WGS) entry which is preliminary data.</text>
</comment>
<protein>
    <submittedName>
        <fullName evidence="1">Uncharacterized protein</fullName>
    </submittedName>
</protein>
<dbReference type="Proteomes" id="UP000647241">
    <property type="component" value="Unassembled WGS sequence"/>
</dbReference>
<dbReference type="EMBL" id="BMGT01000001">
    <property type="protein sequence ID" value="GGG70051.1"/>
    <property type="molecule type" value="Genomic_DNA"/>
</dbReference>
<gene>
    <name evidence="1" type="ORF">GCM10011585_10220</name>
</gene>